<sequence>MDTDKRGTEADNLRLRGNLVPGMNSPVTNKRTDTLKQVMENMGQTRSNFSFLVDDSQKAIGVITFRDIMVQFAPPCIDSSIHGGGFFESALEQTGCHVKDGTIVCNH</sequence>
<reference evidence="5" key="1">
    <citation type="submission" date="2016-06" db="EMBL/GenBank/DDBJ databases">
        <title>Parallel loss of symbiosis genes in relatives of nitrogen-fixing non-legume Parasponia.</title>
        <authorList>
            <person name="Van Velzen R."/>
            <person name="Holmer R."/>
            <person name="Bu F."/>
            <person name="Rutten L."/>
            <person name="Van Zeijl A."/>
            <person name="Liu W."/>
            <person name="Santuari L."/>
            <person name="Cao Q."/>
            <person name="Sharma T."/>
            <person name="Shen D."/>
            <person name="Roswanjaya Y."/>
            <person name="Wardhani T."/>
            <person name="Kalhor M.S."/>
            <person name="Jansen J."/>
            <person name="Van den Hoogen J."/>
            <person name="Gungor B."/>
            <person name="Hartog M."/>
            <person name="Hontelez J."/>
            <person name="Verver J."/>
            <person name="Yang W.-C."/>
            <person name="Schijlen E."/>
            <person name="Repin R."/>
            <person name="Schilthuizen M."/>
            <person name="Schranz E."/>
            <person name="Heidstra R."/>
            <person name="Miyata K."/>
            <person name="Fedorova E."/>
            <person name="Kohlen W."/>
            <person name="Bisseling T."/>
            <person name="Smit S."/>
            <person name="Geurts R."/>
        </authorList>
    </citation>
    <scope>NUCLEOTIDE SEQUENCE [LARGE SCALE GENOMIC DNA]</scope>
    <source>
        <strain evidence="5">cv. RG33-2</strain>
    </source>
</reference>
<dbReference type="SUPFAM" id="SSF54631">
    <property type="entry name" value="CBS-domain pair"/>
    <property type="match status" value="1"/>
</dbReference>
<dbReference type="PROSITE" id="PS51371">
    <property type="entry name" value="CBS"/>
    <property type="match status" value="1"/>
</dbReference>
<dbReference type="OrthoDB" id="449052at2759"/>
<accession>A0A2P5EKA5</accession>
<dbReference type="Proteomes" id="UP000237000">
    <property type="component" value="Unassembled WGS sequence"/>
</dbReference>
<evidence type="ECO:0000313" key="5">
    <source>
        <dbReference type="Proteomes" id="UP000237000"/>
    </source>
</evidence>
<feature type="region of interest" description="Disordered" evidence="2">
    <location>
        <begin position="1"/>
        <end position="29"/>
    </location>
</feature>
<evidence type="ECO:0000256" key="2">
    <source>
        <dbReference type="SAM" id="MobiDB-lite"/>
    </source>
</evidence>
<protein>
    <submittedName>
        <fullName evidence="4">CBS domain containing protein</fullName>
    </submittedName>
</protein>
<keyword evidence="1" id="KW-0129">CBS domain</keyword>
<evidence type="ECO:0000259" key="3">
    <source>
        <dbReference type="PROSITE" id="PS51371"/>
    </source>
</evidence>
<feature type="domain" description="CBS" evidence="3">
    <location>
        <begin position="19"/>
        <end position="79"/>
    </location>
</feature>
<dbReference type="InterPro" id="IPR046342">
    <property type="entry name" value="CBS_dom_sf"/>
</dbReference>
<evidence type="ECO:0000256" key="1">
    <source>
        <dbReference type="PROSITE-ProRule" id="PRU00703"/>
    </source>
</evidence>
<dbReference type="InParanoid" id="A0A2P5EKA5"/>
<proteinExistence type="predicted"/>
<organism evidence="4 5">
    <name type="scientific">Trema orientale</name>
    <name type="common">Charcoal tree</name>
    <name type="synonym">Celtis orientalis</name>
    <dbReference type="NCBI Taxonomy" id="63057"/>
    <lineage>
        <taxon>Eukaryota</taxon>
        <taxon>Viridiplantae</taxon>
        <taxon>Streptophyta</taxon>
        <taxon>Embryophyta</taxon>
        <taxon>Tracheophyta</taxon>
        <taxon>Spermatophyta</taxon>
        <taxon>Magnoliopsida</taxon>
        <taxon>eudicotyledons</taxon>
        <taxon>Gunneridae</taxon>
        <taxon>Pentapetalae</taxon>
        <taxon>rosids</taxon>
        <taxon>fabids</taxon>
        <taxon>Rosales</taxon>
        <taxon>Cannabaceae</taxon>
        <taxon>Trema</taxon>
    </lineage>
</organism>
<gene>
    <name evidence="4" type="ORF">TorRG33x02_182030</name>
</gene>
<dbReference type="STRING" id="63057.A0A2P5EKA5"/>
<feature type="compositionally biased region" description="Basic and acidic residues" evidence="2">
    <location>
        <begin position="1"/>
        <end position="14"/>
    </location>
</feature>
<name>A0A2P5EKA5_TREOI</name>
<comment type="caution">
    <text evidence="4">The sequence shown here is derived from an EMBL/GenBank/DDBJ whole genome shotgun (WGS) entry which is preliminary data.</text>
</comment>
<dbReference type="Gene3D" id="3.10.580.10">
    <property type="entry name" value="CBS-domain"/>
    <property type="match status" value="1"/>
</dbReference>
<dbReference type="InterPro" id="IPR000644">
    <property type="entry name" value="CBS_dom"/>
</dbReference>
<keyword evidence="5" id="KW-1185">Reference proteome</keyword>
<evidence type="ECO:0000313" key="4">
    <source>
        <dbReference type="EMBL" id="PON85998.1"/>
    </source>
</evidence>
<dbReference type="AlphaFoldDB" id="A0A2P5EKA5"/>
<dbReference type="EMBL" id="JXTC01000138">
    <property type="protein sequence ID" value="PON85998.1"/>
    <property type="molecule type" value="Genomic_DNA"/>
</dbReference>